<dbReference type="GO" id="GO:0031410">
    <property type="term" value="C:cytoplasmic vesicle"/>
    <property type="evidence" value="ECO:0007669"/>
    <property type="project" value="TreeGrafter"/>
</dbReference>
<organism evidence="24 25">
    <name type="scientific">Labrus bergylta</name>
    <name type="common">ballan wrasse</name>
    <dbReference type="NCBI Taxonomy" id="56723"/>
    <lineage>
        <taxon>Eukaryota</taxon>
        <taxon>Metazoa</taxon>
        <taxon>Chordata</taxon>
        <taxon>Craniata</taxon>
        <taxon>Vertebrata</taxon>
        <taxon>Euteleostomi</taxon>
        <taxon>Actinopterygii</taxon>
        <taxon>Neopterygii</taxon>
        <taxon>Teleostei</taxon>
        <taxon>Neoteleostei</taxon>
        <taxon>Acanthomorphata</taxon>
        <taxon>Eupercaria</taxon>
        <taxon>Labriformes</taxon>
        <taxon>Labridae</taxon>
        <taxon>Labrus</taxon>
    </lineage>
</organism>
<dbReference type="AlphaFoldDB" id="A0A3Q3GC24"/>
<feature type="active site" description="Proton donor" evidence="18">
    <location>
        <position position="139"/>
    </location>
</feature>
<keyword evidence="4" id="KW-1003">Cell membrane</keyword>
<keyword evidence="5" id="KW-0245">EGF-like domain</keyword>
<dbReference type="GlyCosmos" id="A0A3Q3GC24">
    <property type="glycosylation" value="1 site, No reported glycans"/>
</dbReference>
<keyword evidence="7 23" id="KW-0732">Signal</keyword>
<evidence type="ECO:0000256" key="21">
    <source>
        <dbReference type="RuleBase" id="RU610713"/>
    </source>
</evidence>
<evidence type="ECO:0000256" key="7">
    <source>
        <dbReference type="ARBA" id="ARBA00022729"/>
    </source>
</evidence>
<evidence type="ECO:0000256" key="5">
    <source>
        <dbReference type="ARBA" id="ARBA00022536"/>
    </source>
</evidence>
<dbReference type="GO" id="GO:0004415">
    <property type="term" value="F:hyalurononglucosaminidase activity"/>
    <property type="evidence" value="ECO:0007669"/>
    <property type="project" value="UniProtKB-UniRule"/>
</dbReference>
<evidence type="ECO:0000256" key="20">
    <source>
        <dbReference type="PIRSR" id="PIRSR038193-3"/>
    </source>
</evidence>
<keyword evidence="25" id="KW-1185">Reference proteome</keyword>
<comment type="function">
    <text evidence="15">Catalyzes hyaluronan degradation into small fragments that are endocytosed and degraded in lysosomes by HYAL1 and exoglycosidases. Essential for the breakdown of extracellular matrix hyaluronan.</text>
</comment>
<dbReference type="FunFam" id="3.20.20.70:FF:000065">
    <property type="entry name" value="Hyaluronidase"/>
    <property type="match status" value="1"/>
</dbReference>
<reference evidence="24" key="2">
    <citation type="submission" date="2025-09" db="UniProtKB">
        <authorList>
            <consortium name="Ensembl"/>
        </authorList>
    </citation>
    <scope>IDENTIFICATION</scope>
</reference>
<feature type="signal peptide" evidence="23">
    <location>
        <begin position="1"/>
        <end position="24"/>
    </location>
</feature>
<dbReference type="Proteomes" id="UP000261660">
    <property type="component" value="Unplaced"/>
</dbReference>
<evidence type="ECO:0000313" key="25">
    <source>
        <dbReference type="Proteomes" id="UP000261660"/>
    </source>
</evidence>
<protein>
    <recommendedName>
        <fullName evidence="21">Hyaluronidase</fullName>
        <ecNumber evidence="21">3.2.1.35</ecNumber>
    </recommendedName>
</protein>
<evidence type="ECO:0000256" key="2">
    <source>
        <dbReference type="ARBA" id="ARBA00004609"/>
    </source>
</evidence>
<evidence type="ECO:0000313" key="24">
    <source>
        <dbReference type="Ensembl" id="ENSLBEP00000030751.1"/>
    </source>
</evidence>
<evidence type="ECO:0000256" key="1">
    <source>
        <dbReference type="ARBA" id="ARBA00000251"/>
    </source>
</evidence>
<feature type="transmembrane region" description="Helical" evidence="22">
    <location>
        <begin position="496"/>
        <end position="514"/>
    </location>
</feature>
<comment type="similarity">
    <text evidence="3 17 21">Belongs to the glycosyl hydrolase 56 family.</text>
</comment>
<proteinExistence type="inferred from homology"/>
<evidence type="ECO:0000256" key="16">
    <source>
        <dbReference type="ARBA" id="ARBA00093545"/>
    </source>
</evidence>
<comment type="subunit">
    <text evidence="16">Interacts with MST1R.</text>
</comment>
<evidence type="ECO:0000256" key="11">
    <source>
        <dbReference type="ARBA" id="ARBA00023170"/>
    </source>
</evidence>
<dbReference type="Pfam" id="PF01630">
    <property type="entry name" value="Glyco_hydro_56"/>
    <property type="match status" value="2"/>
</dbReference>
<dbReference type="GO" id="GO:0033906">
    <property type="term" value="F:hyaluronoglucuronidase activity"/>
    <property type="evidence" value="ECO:0007669"/>
    <property type="project" value="TreeGrafter"/>
</dbReference>
<evidence type="ECO:0000256" key="9">
    <source>
        <dbReference type="ARBA" id="ARBA00023136"/>
    </source>
</evidence>
<evidence type="ECO:0000256" key="4">
    <source>
        <dbReference type="ARBA" id="ARBA00022475"/>
    </source>
</evidence>
<dbReference type="InterPro" id="IPR018155">
    <property type="entry name" value="Hyaluronidase"/>
</dbReference>
<feature type="disulfide bond" evidence="20">
    <location>
        <begin position="472"/>
        <end position="481"/>
    </location>
</feature>
<accession>A0A3Q3GC24</accession>
<keyword evidence="8 21" id="KW-0378">Hydrolase</keyword>
<evidence type="ECO:0000256" key="23">
    <source>
        <dbReference type="SAM" id="SignalP"/>
    </source>
</evidence>
<dbReference type="PRINTS" id="PR00846">
    <property type="entry name" value="GLHYDRLASE56"/>
</dbReference>
<feature type="chain" id="PRO_5018547899" description="Hyaluronidase" evidence="23">
    <location>
        <begin position="25"/>
        <end position="515"/>
    </location>
</feature>
<dbReference type="InParanoid" id="A0A3Q3GC24"/>
<dbReference type="EC" id="3.2.1.35" evidence="21"/>
<dbReference type="SUPFAM" id="SSF51445">
    <property type="entry name" value="(Trans)glycosidases"/>
    <property type="match status" value="2"/>
</dbReference>
<dbReference type="Gene3D" id="3.20.20.70">
    <property type="entry name" value="Aldolase class I"/>
    <property type="match status" value="1"/>
</dbReference>
<evidence type="ECO:0000256" key="8">
    <source>
        <dbReference type="ARBA" id="ARBA00022801"/>
    </source>
</evidence>
<evidence type="ECO:0000256" key="17">
    <source>
        <dbReference type="PIRNR" id="PIRNR038193"/>
    </source>
</evidence>
<feature type="disulfide bond" evidence="20">
    <location>
        <begin position="417"/>
        <end position="470"/>
    </location>
</feature>
<dbReference type="InterPro" id="IPR017853">
    <property type="entry name" value="GH"/>
</dbReference>
<evidence type="ECO:0000256" key="15">
    <source>
        <dbReference type="ARBA" id="ARBA00093332"/>
    </source>
</evidence>
<dbReference type="PANTHER" id="PTHR11769:SF6">
    <property type="entry name" value="HYALURONIDASE-2"/>
    <property type="match status" value="1"/>
</dbReference>
<dbReference type="InterPro" id="IPR013785">
    <property type="entry name" value="Aldolase_TIM"/>
</dbReference>
<keyword evidence="22" id="KW-0812">Transmembrane</keyword>
<keyword evidence="11" id="KW-0675">Receptor</keyword>
<dbReference type="PIRSF" id="PIRSF038193">
    <property type="entry name" value="Hyaluronidase"/>
    <property type="match status" value="1"/>
</dbReference>
<feature type="glycosylation site" description="N-linked (GlcNAc...) asparagine" evidence="19">
    <location>
        <position position="404"/>
    </location>
</feature>
<feature type="disulfide bond" evidence="20">
    <location>
        <begin position="51"/>
        <end position="387"/>
    </location>
</feature>
<dbReference type="Ensembl" id="ENSLBET00000032165.1">
    <property type="protein sequence ID" value="ENSLBEP00000030751.1"/>
    <property type="gene ID" value="ENSLBEG00000023228.1"/>
</dbReference>
<keyword evidence="12" id="KW-0325">Glycoprotein</keyword>
<feature type="disulfide bond" evidence="20">
    <location>
        <begin position="215"/>
        <end position="231"/>
    </location>
</feature>
<evidence type="ECO:0000256" key="22">
    <source>
        <dbReference type="SAM" id="Phobius"/>
    </source>
</evidence>
<keyword evidence="13" id="KW-0449">Lipoprotein</keyword>
<dbReference type="GO" id="GO:0005886">
    <property type="term" value="C:plasma membrane"/>
    <property type="evidence" value="ECO:0007669"/>
    <property type="project" value="UniProtKB-SubCell"/>
</dbReference>
<comment type="catalytic activity">
    <reaction evidence="1 21">
        <text>Random hydrolysis of (1-&gt;4)-linkages between N-acetyl-beta-D-glucosamine and D-glucuronate residues in hyaluronate.</text>
        <dbReference type="EC" id="3.2.1.35"/>
    </reaction>
</comment>
<dbReference type="GeneTree" id="ENSGT01020000230364"/>
<sequence length="515" mass="58745">MLYWTLPDWKVLLLIALLWDRLCASGLKPTRWPLYSQKPLLLAWNAPTEDCVPRYGVRFQLDHFQIVASPTEGFVRQNLTIFYKERLGLYPHFNLDETPVNGGLPQGASLAQHLEKMPEGVMKYIRDPKAKGLAVIDWEEWRPLWIRNWETKDVYRRHSREMVRQKNPTWPPDQVAKVAQQEFEMSARKFMLETLKQAKSLRPNQLWGFYLFPDCYNHDYRRTLENYTGRCPDVEVARNEKLKWLWTESTALFPSIYMSTVLRSSTSGRQFVRNRVKEGMRLASSGDGLARPVFVYTRPTYANSLEQLTEPHSFPVLVPDGLPRTPLICAKWAGWALVKLKTLLTTYRPFPPGRTDLVSTIGESVALGAAGIILWGDAAYASSKTNCIDLDVYMRGPLGKYLVNVSTAAELCSQTLCASHGRCLRRNPDSDVYLHLNPLTHSISSQSGRQTVSGELSEEERKSFHIEFQCQCYKGYEGEGCNQIDPLHQKGGASKTLVLSPLLCVILLITSLLLR</sequence>
<keyword evidence="6" id="KW-0336">GPI-anchor</keyword>
<evidence type="ECO:0000256" key="18">
    <source>
        <dbReference type="PIRSR" id="PIRSR038193-1"/>
    </source>
</evidence>
<evidence type="ECO:0000256" key="10">
    <source>
        <dbReference type="ARBA" id="ARBA00023157"/>
    </source>
</evidence>
<evidence type="ECO:0000256" key="3">
    <source>
        <dbReference type="ARBA" id="ARBA00008871"/>
    </source>
</evidence>
<reference evidence="24" key="1">
    <citation type="submission" date="2025-08" db="UniProtKB">
        <authorList>
            <consortium name="Ensembl"/>
        </authorList>
    </citation>
    <scope>IDENTIFICATION</scope>
</reference>
<dbReference type="GO" id="GO:0030214">
    <property type="term" value="P:hyaluronan catabolic process"/>
    <property type="evidence" value="ECO:0007669"/>
    <property type="project" value="TreeGrafter"/>
</dbReference>
<dbReference type="GO" id="GO:0005975">
    <property type="term" value="P:carbohydrate metabolic process"/>
    <property type="evidence" value="ECO:0007669"/>
    <property type="project" value="UniProtKB-UniRule"/>
</dbReference>
<keyword evidence="22" id="KW-1133">Transmembrane helix</keyword>
<keyword evidence="14 21" id="KW-0326">Glycosidase</keyword>
<evidence type="ECO:0000256" key="12">
    <source>
        <dbReference type="ARBA" id="ARBA00023180"/>
    </source>
</evidence>
<feature type="disulfide bond" evidence="20">
    <location>
        <begin position="412"/>
        <end position="423"/>
    </location>
</feature>
<evidence type="ECO:0000256" key="13">
    <source>
        <dbReference type="ARBA" id="ARBA00023288"/>
    </source>
</evidence>
<name>A0A3Q3GC24_9LABR</name>
<evidence type="ECO:0000256" key="19">
    <source>
        <dbReference type="PIRSR" id="PIRSR038193-2"/>
    </source>
</evidence>
<evidence type="ECO:0000256" key="6">
    <source>
        <dbReference type="ARBA" id="ARBA00022622"/>
    </source>
</evidence>
<keyword evidence="9 22" id="KW-0472">Membrane</keyword>
<evidence type="ECO:0000256" key="14">
    <source>
        <dbReference type="ARBA" id="ARBA00023295"/>
    </source>
</evidence>
<dbReference type="GO" id="GO:0098552">
    <property type="term" value="C:side of membrane"/>
    <property type="evidence" value="ECO:0007669"/>
    <property type="project" value="UniProtKB-KW"/>
</dbReference>
<dbReference type="STRING" id="56723.ENSLBEP00000030751"/>
<dbReference type="PANTHER" id="PTHR11769">
    <property type="entry name" value="HYALURONIDASE"/>
    <property type="match status" value="1"/>
</dbReference>
<comment type="subcellular location">
    <subcellularLocation>
        <location evidence="2">Cell membrane</location>
        <topology evidence="2">Lipid-anchor</topology>
        <topology evidence="2">GPI-anchor</topology>
    </subcellularLocation>
</comment>
<keyword evidence="10 20" id="KW-1015">Disulfide bond</keyword>